<keyword evidence="6 14" id="KW-0533">Nickel</keyword>
<feature type="binding site" evidence="14">
    <location>
        <position position="69"/>
    </location>
    <ligand>
        <name>[4Fe-4S] cluster</name>
        <dbReference type="ChEBI" id="CHEBI:49883"/>
        <label>2</label>
    </ligand>
</feature>
<evidence type="ECO:0000256" key="11">
    <source>
        <dbReference type="ARBA" id="ARBA00034454"/>
    </source>
</evidence>
<dbReference type="Gene3D" id="1.20.1270.30">
    <property type="match status" value="1"/>
</dbReference>
<dbReference type="GO" id="GO:0042542">
    <property type="term" value="P:response to hydrogen peroxide"/>
    <property type="evidence" value="ECO:0007669"/>
    <property type="project" value="TreeGrafter"/>
</dbReference>
<evidence type="ECO:0000256" key="13">
    <source>
        <dbReference type="PIRNR" id="PIRNR005023"/>
    </source>
</evidence>
<evidence type="ECO:0000256" key="14">
    <source>
        <dbReference type="PIRSR" id="PIRSR005023-1"/>
    </source>
</evidence>
<evidence type="ECO:0000256" key="4">
    <source>
        <dbReference type="ARBA" id="ARBA00011738"/>
    </source>
</evidence>
<dbReference type="RefSeq" id="WP_048090814.1">
    <property type="nucleotide sequence ID" value="NZ_JMIY01000004.1"/>
</dbReference>
<evidence type="ECO:0000256" key="2">
    <source>
        <dbReference type="ARBA" id="ARBA00002452"/>
    </source>
</evidence>
<feature type="binding site" evidence="14">
    <location>
        <position position="322"/>
    </location>
    <ligand>
        <name>[Ni-4Fe-4S] cluster</name>
        <dbReference type="ChEBI" id="CHEBI:47739"/>
    </ligand>
</feature>
<reference evidence="15 16" key="1">
    <citation type="journal article" date="2013" name="Nature">
        <title>Anaerobic oxidation of methane coupled to nitrate reduction in a novel archaeal lineage.</title>
        <authorList>
            <person name="Haroon M.F."/>
            <person name="Hu S."/>
            <person name="Shi Y."/>
            <person name="Imelfort M."/>
            <person name="Keller J."/>
            <person name="Hugenholtz P."/>
            <person name="Yuan Z."/>
            <person name="Tyson G.W."/>
        </authorList>
    </citation>
    <scope>NUCLEOTIDE SEQUENCE [LARGE SCALE GENOMIC DNA]</scope>
    <source>
        <strain evidence="15 16">ANME-2d</strain>
    </source>
</reference>
<name>A0A062UXX5_9EURY</name>
<feature type="binding site" evidence="14">
    <location>
        <position position="66"/>
    </location>
    <ligand>
        <name>[4Fe-4S] cluster</name>
        <dbReference type="ChEBI" id="CHEBI:49883"/>
        <label>2</label>
    </ligand>
</feature>
<feature type="binding site" evidence="14">
    <location>
        <position position="57"/>
    </location>
    <ligand>
        <name>[4Fe-4S] cluster</name>
        <dbReference type="ChEBI" id="CHEBI:49883"/>
        <label>1</label>
        <note>ligand shared between dimeric partners</note>
    </ligand>
</feature>
<evidence type="ECO:0000256" key="6">
    <source>
        <dbReference type="ARBA" id="ARBA00022596"/>
    </source>
</evidence>
<comment type="cofactor">
    <cofactor evidence="11">
        <name>[Ni-4Fe-5S] cluster</name>
        <dbReference type="ChEBI" id="CHEBI:177874"/>
    </cofactor>
</comment>
<feature type="binding site" evidence="14">
    <location>
        <position position="473"/>
    </location>
    <ligand>
        <name>[Ni-4Fe-4S] cluster</name>
        <dbReference type="ChEBI" id="CHEBI:47739"/>
    </ligand>
</feature>
<dbReference type="GO" id="GO:0051539">
    <property type="term" value="F:4 iron, 4 sulfur cluster binding"/>
    <property type="evidence" value="ECO:0007669"/>
    <property type="project" value="UniProtKB-UniRule"/>
</dbReference>
<dbReference type="PANTHER" id="PTHR30109:SF4">
    <property type="entry name" value="CARBON MONOXIDE DEHYDROGENASE"/>
    <property type="match status" value="1"/>
</dbReference>
<dbReference type="GO" id="GO:0050418">
    <property type="term" value="F:hydroxylamine reductase activity"/>
    <property type="evidence" value="ECO:0007669"/>
    <property type="project" value="TreeGrafter"/>
</dbReference>
<feature type="binding site" evidence="14">
    <location>
        <position position="74"/>
    </location>
    <ligand>
        <name>[4Fe-4S] cluster</name>
        <dbReference type="ChEBI" id="CHEBI:49883"/>
        <label>2</label>
    </ligand>
</feature>
<dbReference type="SUPFAM" id="SSF56821">
    <property type="entry name" value="Prismane protein-like"/>
    <property type="match status" value="1"/>
</dbReference>
<evidence type="ECO:0000256" key="8">
    <source>
        <dbReference type="ARBA" id="ARBA00023002"/>
    </source>
</evidence>
<dbReference type="GO" id="GO:0004601">
    <property type="term" value="F:peroxidase activity"/>
    <property type="evidence" value="ECO:0007669"/>
    <property type="project" value="TreeGrafter"/>
</dbReference>
<protein>
    <recommendedName>
        <fullName evidence="13">Carbon monoxide dehydrogenase</fullName>
        <ecNumber evidence="13">1.2.7.4</ecNumber>
    </recommendedName>
</protein>
<evidence type="ECO:0000313" key="15">
    <source>
        <dbReference type="EMBL" id="KCZ71821.1"/>
    </source>
</evidence>
<evidence type="ECO:0000256" key="5">
    <source>
        <dbReference type="ARBA" id="ARBA00022485"/>
    </source>
</evidence>
<dbReference type="AlphaFoldDB" id="A0A062UXX5"/>
<dbReference type="GO" id="GO:0043885">
    <property type="term" value="F:anaerobic carbon-monoxide dehydrogenase activity"/>
    <property type="evidence" value="ECO:0007669"/>
    <property type="project" value="UniProtKB-UniRule"/>
</dbReference>
<dbReference type="OrthoDB" id="146433at2157"/>
<evidence type="ECO:0000256" key="1">
    <source>
        <dbReference type="ARBA" id="ARBA00001966"/>
    </source>
</evidence>
<feature type="binding site" evidence="14">
    <location>
        <position position="503"/>
    </location>
    <ligand>
        <name>[Ni-4Fe-4S] cluster</name>
        <dbReference type="ChEBI" id="CHEBI:47739"/>
    </ligand>
</feature>
<comment type="similarity">
    <text evidence="3">Belongs to the Ni-containing carbon monoxide dehydrogenase family.</text>
</comment>
<dbReference type="InterPro" id="IPR004137">
    <property type="entry name" value="HCP/CODH"/>
</dbReference>
<comment type="function">
    <text evidence="2">CODH oxidizes carbon monoxide coupled, via CooF, to the reduction of a hydrogen cation by a hydrogenase (possibly CooH).</text>
</comment>
<evidence type="ECO:0000256" key="10">
    <source>
        <dbReference type="ARBA" id="ARBA00023014"/>
    </source>
</evidence>
<dbReference type="GO" id="GO:0006091">
    <property type="term" value="P:generation of precursor metabolites and energy"/>
    <property type="evidence" value="ECO:0007669"/>
    <property type="project" value="InterPro"/>
</dbReference>
<feature type="binding site" evidence="14">
    <location>
        <position position="360"/>
    </location>
    <ligand>
        <name>[Ni-4Fe-4S] cluster</name>
        <dbReference type="ChEBI" id="CHEBI:47739"/>
    </ligand>
</feature>
<dbReference type="Pfam" id="PF03063">
    <property type="entry name" value="Prismane"/>
    <property type="match status" value="1"/>
</dbReference>
<sequence>MAIKTLSNEKELRSTKRAFDDATEEMIEHAQSLGIDTVFNRQAKYDESFIGIEKSRCYFGSMGICCRQCAMGPCRIWHEDLPMVYRSSAPQLDKGTCGASGDTIVARNLLMMVGRGTASHASHARHAALALLKTAQNKTPYLIKEPEKLKSIAAKLKLDTAQGIEDTAIQAASLALLDILSDEDSMRFATSYCPASVGKTLHDLGAIPGSVGKELLDEGHETSMGMMADPVSLVLHAARLGVADIASLIISSEFQDVLFGVPKPVSSKIGFGVLDRNKVNVVVHGHVPLLSEKIVELSEDEGLLSRARALGAEGINIVGCCCTGNEVLMRRGIPLAGSNLQQELVIATGLVEAFVVDIQCIYPNIENVAKTFHTKVITTMKESRLTSAEHIPFEEEHADEVARRILDIAINNFPKRGKNIFLPEGEPKDIIAGFSVETCLGVLSKINPDDPLKPLIDNIASGDIYGAVLLAGCTSPKVTADASHVTIAKELMKQNVLIIAIGCAAQACARAGLLTPQASERYAGNRIKGVLQALGETAGLGEPLPPVWHFGSCVDNSRVVILVFALAEKLGVHVKDLPIAASAAEWVTEKAAAIGTGAVALGVTVHLGVTPPVIGSPAVTALLTQKTEELFGGKFIVEIDPERAAQLLLENIKETRKRLGLAI</sequence>
<keyword evidence="5 13" id="KW-0004">4Fe-4S</keyword>
<keyword evidence="9 13" id="KW-0408">Iron</keyword>
<keyword evidence="8 13" id="KW-0560">Oxidoreductase</keyword>
<evidence type="ECO:0000256" key="12">
    <source>
        <dbReference type="ARBA" id="ARBA00048733"/>
    </source>
</evidence>
<keyword evidence="16" id="KW-1185">Reference proteome</keyword>
<comment type="cofactor">
    <cofactor evidence="1">
        <name>[4Fe-4S] cluster</name>
        <dbReference type="ChEBI" id="CHEBI:49883"/>
    </cofactor>
</comment>
<dbReference type="NCBIfam" id="TIGR01702">
    <property type="entry name" value="CO_DH_cata"/>
    <property type="match status" value="1"/>
</dbReference>
<dbReference type="EMBL" id="JMIY01000004">
    <property type="protein sequence ID" value="KCZ71821.1"/>
    <property type="molecule type" value="Genomic_DNA"/>
</dbReference>
<dbReference type="Gene3D" id="3.40.50.2030">
    <property type="match status" value="2"/>
</dbReference>
<feature type="binding site" evidence="14">
    <location>
        <position position="553"/>
    </location>
    <ligand>
        <name>[Ni-4Fe-4S] cluster</name>
        <dbReference type="ChEBI" id="CHEBI:47739"/>
    </ligand>
</feature>
<dbReference type="EC" id="1.2.7.4" evidence="13"/>
<comment type="caution">
    <text evidence="15">The sequence shown here is derived from an EMBL/GenBank/DDBJ whole genome shotgun (WGS) entry which is preliminary data.</text>
</comment>
<gene>
    <name evidence="15" type="ORF">ANME2D_01876</name>
</gene>
<evidence type="ECO:0000256" key="7">
    <source>
        <dbReference type="ARBA" id="ARBA00022723"/>
    </source>
</evidence>
<proteinExistence type="inferred from homology"/>
<keyword evidence="10 13" id="KW-0411">Iron-sulfur</keyword>
<dbReference type="PANTHER" id="PTHR30109">
    <property type="entry name" value="HYDROXYLAMINE REDUCTASE"/>
    <property type="match status" value="1"/>
</dbReference>
<feature type="binding site" evidence="14">
    <location>
        <position position="65"/>
    </location>
    <ligand>
        <name>[4Fe-4S] cluster</name>
        <dbReference type="ChEBI" id="CHEBI:49883"/>
        <label>1</label>
        <note>ligand shared between dimeric partners</note>
    </ligand>
</feature>
<dbReference type="InterPro" id="IPR010047">
    <property type="entry name" value="CODH"/>
</dbReference>
<dbReference type="Proteomes" id="UP000027153">
    <property type="component" value="Unassembled WGS sequence"/>
</dbReference>
<dbReference type="PATRIC" id="fig|1392998.3.peg.1877"/>
<evidence type="ECO:0000313" key="16">
    <source>
        <dbReference type="Proteomes" id="UP000027153"/>
    </source>
</evidence>
<feature type="binding site" evidence="14">
    <location>
        <position position="286"/>
    </location>
    <ligand>
        <name>[Ni-4Fe-4S] cluster</name>
        <dbReference type="ChEBI" id="CHEBI:47739"/>
    </ligand>
</feature>
<evidence type="ECO:0000256" key="9">
    <source>
        <dbReference type="ARBA" id="ARBA00023004"/>
    </source>
</evidence>
<dbReference type="InterPro" id="IPR016101">
    <property type="entry name" value="CO_DH_a-bundle"/>
</dbReference>
<organism evidence="15 16">
    <name type="scientific">Candidatus Methanoperedens nitratireducens</name>
    <dbReference type="NCBI Taxonomy" id="1392998"/>
    <lineage>
        <taxon>Archaea</taxon>
        <taxon>Methanobacteriati</taxon>
        <taxon>Methanobacteriota</taxon>
        <taxon>Stenosarchaea group</taxon>
        <taxon>Methanomicrobia</taxon>
        <taxon>Methanosarcinales</taxon>
        <taxon>ANME-2 cluster</taxon>
        <taxon>Candidatus Methanoperedentaceae</taxon>
        <taxon>Candidatus Methanoperedens</taxon>
    </lineage>
</organism>
<accession>A0A062UXX5</accession>
<feature type="binding site" evidence="14">
    <location>
        <position position="97"/>
    </location>
    <ligand>
        <name>[4Fe-4S] cluster</name>
        <dbReference type="ChEBI" id="CHEBI:49883"/>
        <label>2</label>
    </ligand>
</feature>
<dbReference type="InterPro" id="IPR011254">
    <property type="entry name" value="Prismane-like_sf"/>
</dbReference>
<keyword evidence="7 13" id="KW-0479">Metal-binding</keyword>
<evidence type="ECO:0000256" key="3">
    <source>
        <dbReference type="ARBA" id="ARBA00010689"/>
    </source>
</evidence>
<dbReference type="PIRSF" id="PIRSF005023">
    <property type="entry name" value="CODH"/>
    <property type="match status" value="1"/>
</dbReference>
<comment type="subunit">
    <text evidence="4">Homodimer.</text>
</comment>
<dbReference type="InterPro" id="IPR016099">
    <property type="entry name" value="Prismane-like_a/b-sand"/>
</dbReference>
<comment type="catalytic activity">
    <reaction evidence="12 13">
        <text>CO + 2 oxidized [2Fe-2S]-[ferredoxin] + H2O = 2 reduced [2Fe-2S]-[ferredoxin] + CO2 + 2 H(+)</text>
        <dbReference type="Rhea" id="RHEA:21040"/>
        <dbReference type="Rhea" id="RHEA-COMP:10000"/>
        <dbReference type="Rhea" id="RHEA-COMP:10001"/>
        <dbReference type="ChEBI" id="CHEBI:15377"/>
        <dbReference type="ChEBI" id="CHEBI:15378"/>
        <dbReference type="ChEBI" id="CHEBI:16526"/>
        <dbReference type="ChEBI" id="CHEBI:17245"/>
        <dbReference type="ChEBI" id="CHEBI:33737"/>
        <dbReference type="ChEBI" id="CHEBI:33738"/>
        <dbReference type="EC" id="1.2.7.4"/>
    </reaction>
</comment>
<dbReference type="GO" id="GO:0016151">
    <property type="term" value="F:nickel cation binding"/>
    <property type="evidence" value="ECO:0007669"/>
    <property type="project" value="InterPro"/>
</dbReference>